<dbReference type="EMBL" id="AL954747">
    <property type="protein sequence ID" value="CAD84838.1"/>
    <property type="molecule type" value="Genomic_DNA"/>
</dbReference>
<dbReference type="PDB" id="3G5W">
    <property type="method" value="X-ray"/>
    <property type="resolution" value="1.90 A"/>
    <property type="chains" value="A/B/C/D/E/F=44-361"/>
</dbReference>
<dbReference type="InterPro" id="IPR008972">
    <property type="entry name" value="Cupredoxin"/>
</dbReference>
<evidence type="ECO:0000256" key="2">
    <source>
        <dbReference type="ARBA" id="ARBA00023002"/>
    </source>
</evidence>
<evidence type="ECO:0000259" key="5">
    <source>
        <dbReference type="Pfam" id="PF07732"/>
    </source>
</evidence>
<gene>
    <name evidence="6" type="primary">pan1</name>
    <name evidence="6" type="ordered locus">NE0927</name>
</gene>
<dbReference type="HOGENOM" id="CLU_064932_1_0_4"/>
<feature type="binding site" evidence="8">
    <location>
        <position position="160"/>
    </location>
    <ligand>
        <name>Cu(2+)</name>
        <dbReference type="ChEBI" id="CHEBI:29036"/>
    </ligand>
</feature>
<evidence type="ECO:0000313" key="6">
    <source>
        <dbReference type="EMBL" id="CAD84838.1"/>
    </source>
</evidence>
<dbReference type="STRING" id="228410.NE0927"/>
<evidence type="ECO:0000259" key="4">
    <source>
        <dbReference type="Pfam" id="PF07731"/>
    </source>
</evidence>
<keyword evidence="3" id="KW-0186">Copper</keyword>
<protein>
    <submittedName>
        <fullName evidence="6">Multicopper oxidase type 1</fullName>
    </submittedName>
</protein>
<feature type="domain" description="Plastocyanin-like" evidence="5">
    <location>
        <begin position="57"/>
        <end position="170"/>
    </location>
</feature>
<name>Q82VX3_NITEU</name>
<dbReference type="SMR" id="Q82VX3"/>
<dbReference type="CDD" id="cd13859">
    <property type="entry name" value="CuRO_D1_2dMcoN_like"/>
    <property type="match status" value="1"/>
</dbReference>
<sequence>MYLIYTKRTVFMKNSISLFSSYRFTHIILMLIVLALIPLTSQAEKREFDLSIEDTRIVLVGKRDFHTFAFNGQVPAPLIHVMEGDDVTVNVTNMTTLPHTIHWHGMLQRGTWQSDGVPHATQHAIEPGDTFTYKFKAEPAGTMWYHCHVNVNEHVTMRGMWGPLIVEPKNPLPIEKTVTKDYILMLSDWVSSWANKPGEGGIPGDVFDYYTINAKSFPETQPIRVKKGDVIRLRLIGAGDHVHAIHTHGHISQIAFKDGFPLDKPIKGDTVLIGPGERYDVILNMDNPGLWMIHDHVDTHTTNGDKPDGGIMTTIEYEEVGIDHPFYVWKDKKFVPDFYYEESLKKDLGMHNSKVFKGEPIEE</sequence>
<dbReference type="CDD" id="cd04202">
    <property type="entry name" value="CuRO_D2_2dMcoN_like"/>
    <property type="match status" value="1"/>
</dbReference>
<reference evidence="8" key="2">
    <citation type="journal article" date="2009" name="J. Biol. Chem.">
        <title>Crystal structure of a two-domain multicopper oxidase: implications for the evolution of multicopper blue proteins.</title>
        <authorList>
            <person name="Lawton T.J."/>
            <person name="Sayavedra-Soto L.A."/>
            <person name="Arp D.J."/>
            <person name="Rosenzweig A.C."/>
        </authorList>
    </citation>
    <scope>X-RAY CRYSTALLOGRAPHY (1.90 ANGSTROMS) OF 44-361 IN COMPLEX WITH CU(2+)</scope>
</reference>
<dbReference type="EvolutionaryTrace" id="Q82VX3"/>
<dbReference type="GO" id="GO:0005507">
    <property type="term" value="F:copper ion binding"/>
    <property type="evidence" value="ECO:0007669"/>
    <property type="project" value="InterPro"/>
</dbReference>
<evidence type="ECO:0000256" key="1">
    <source>
        <dbReference type="ARBA" id="ARBA00022723"/>
    </source>
</evidence>
<organism evidence="6 7">
    <name type="scientific">Nitrosomonas europaea (strain ATCC 19718 / CIP 103999 / KCTC 2705 / NBRC 14298)</name>
    <dbReference type="NCBI Taxonomy" id="228410"/>
    <lineage>
        <taxon>Bacteria</taxon>
        <taxon>Pseudomonadati</taxon>
        <taxon>Pseudomonadota</taxon>
        <taxon>Betaproteobacteria</taxon>
        <taxon>Nitrosomonadales</taxon>
        <taxon>Nitrosomonadaceae</taxon>
        <taxon>Nitrosomonas</taxon>
    </lineage>
</organism>
<dbReference type="SUPFAM" id="SSF49503">
    <property type="entry name" value="Cupredoxins"/>
    <property type="match status" value="2"/>
</dbReference>
<proteinExistence type="evidence at protein level"/>
<dbReference type="InterPro" id="IPR011707">
    <property type="entry name" value="Cu-oxidase-like_N"/>
</dbReference>
<dbReference type="PhylomeDB" id="Q82VX3"/>
<feature type="binding site" evidence="8">
    <location>
        <position position="99"/>
    </location>
    <ligand>
        <name>Cu(2+)</name>
        <dbReference type="ChEBI" id="CHEBI:29036"/>
    </ligand>
</feature>
<dbReference type="eggNOG" id="COG2132">
    <property type="taxonomic scope" value="Bacteria"/>
</dbReference>
<accession>Q82VX3</accession>
<dbReference type="Pfam" id="PF07731">
    <property type="entry name" value="Cu-oxidase_2"/>
    <property type="match status" value="1"/>
</dbReference>
<dbReference type="KEGG" id="neu:NE0927"/>
<evidence type="ECO:0000313" key="7">
    <source>
        <dbReference type="Proteomes" id="UP000001416"/>
    </source>
</evidence>
<dbReference type="Pfam" id="PF07732">
    <property type="entry name" value="Cu-oxidase_3"/>
    <property type="match status" value="1"/>
</dbReference>
<dbReference type="PANTHER" id="PTHR11709">
    <property type="entry name" value="MULTI-COPPER OXIDASE"/>
    <property type="match status" value="1"/>
</dbReference>
<dbReference type="Proteomes" id="UP000001416">
    <property type="component" value="Chromosome"/>
</dbReference>
<dbReference type="PANTHER" id="PTHR11709:SF394">
    <property type="entry name" value="FI03373P-RELATED"/>
    <property type="match status" value="1"/>
</dbReference>
<dbReference type="GO" id="GO:0016491">
    <property type="term" value="F:oxidoreductase activity"/>
    <property type="evidence" value="ECO:0007669"/>
    <property type="project" value="UniProtKB-KW"/>
</dbReference>
<keyword evidence="8" id="KW-0002">3D-structure</keyword>
<dbReference type="PDBsum" id="3G5W"/>
<dbReference type="Gene3D" id="2.60.40.420">
    <property type="entry name" value="Cupredoxins - blue copper proteins"/>
    <property type="match status" value="2"/>
</dbReference>
<keyword evidence="1 8" id="KW-0479">Metal-binding</keyword>
<evidence type="ECO:0007829" key="8">
    <source>
        <dbReference type="PDB" id="3G5W"/>
    </source>
</evidence>
<keyword evidence="7" id="KW-1185">Reference proteome</keyword>
<reference evidence="6 7" key="1">
    <citation type="journal article" date="2003" name="J. Bacteriol.">
        <title>Complete genome sequence of the ammonia-oxidizing bacterium and obligate chemolithoautotroph Nitrosomonas europaea.</title>
        <authorList>
            <person name="Chain P."/>
            <person name="Lamerdin J."/>
            <person name="Larimer F."/>
            <person name="Regala W."/>
            <person name="Land M."/>
            <person name="Hauser L."/>
            <person name="Hooper A."/>
            <person name="Klotz M."/>
            <person name="Norton J."/>
            <person name="Sayavedra-Soto L."/>
            <person name="Arciero D."/>
            <person name="Hommes N."/>
            <person name="Whittaker M."/>
            <person name="Arp D."/>
        </authorList>
    </citation>
    <scope>NUCLEOTIDE SEQUENCE [LARGE SCALE GENOMIC DNA]</scope>
    <source>
        <strain evidence="7">ATCC 19718 / CIP 103999 / KCTC 2705 / NBRC 14298</strain>
    </source>
</reference>
<feature type="domain" description="Plastocyanin-like" evidence="4">
    <location>
        <begin position="213"/>
        <end position="304"/>
    </location>
</feature>
<dbReference type="InterPro" id="IPR045087">
    <property type="entry name" value="Cu-oxidase_fam"/>
</dbReference>
<keyword evidence="2" id="KW-0560">Oxidoreductase</keyword>
<evidence type="ECO:0000256" key="3">
    <source>
        <dbReference type="ARBA" id="ARBA00023008"/>
    </source>
</evidence>
<dbReference type="AlphaFoldDB" id="Q82VX3"/>
<feature type="binding site" evidence="8">
    <location>
        <position position="154"/>
    </location>
    <ligand>
        <name>Cu(2+)</name>
        <dbReference type="ChEBI" id="CHEBI:29036"/>
    </ligand>
</feature>
<dbReference type="InterPro" id="IPR011706">
    <property type="entry name" value="Cu-oxidase_C"/>
</dbReference>
<feature type="binding site" evidence="8">
    <location>
        <position position="147"/>
    </location>
    <ligand>
        <name>Cu(2+)</name>
        <dbReference type="ChEBI" id="CHEBI:29036"/>
    </ligand>
</feature>